<dbReference type="PROSITE" id="PS50925">
    <property type="entry name" value="BLUF"/>
    <property type="match status" value="1"/>
</dbReference>
<sequence>MPNLIHIVYVSFSRNQLSELELDELLSEIRPKNLANGVTGLLLYNDEIFIQVIEGEKDKISTLYNRLQNDNRHTNIVKILEEDIDQRSFPEWSMGYQKLSKEDSKDLPGFTDVMSSDDIREALKQSSQAIVDLIVKFMKYT</sequence>
<evidence type="ECO:0000313" key="2">
    <source>
        <dbReference type="EMBL" id="RKE02634.1"/>
    </source>
</evidence>
<dbReference type="Gene3D" id="3.30.70.100">
    <property type="match status" value="1"/>
</dbReference>
<dbReference type="SUPFAM" id="SSF54975">
    <property type="entry name" value="Acylphosphatase/BLUF domain-like"/>
    <property type="match status" value="1"/>
</dbReference>
<feature type="domain" description="BLUF" evidence="1">
    <location>
        <begin position="4"/>
        <end position="95"/>
    </location>
</feature>
<dbReference type="EMBL" id="RAPQ01000009">
    <property type="protein sequence ID" value="RKE02634.1"/>
    <property type="molecule type" value="Genomic_DNA"/>
</dbReference>
<name>A0A419X4G8_9BACT</name>
<protein>
    <submittedName>
        <fullName evidence="2">FAD-dependent sensor of blue light</fullName>
    </submittedName>
</protein>
<accession>A0A419X4G8</accession>
<evidence type="ECO:0000313" key="3">
    <source>
        <dbReference type="Proteomes" id="UP000284531"/>
    </source>
</evidence>
<dbReference type="InterPro" id="IPR036046">
    <property type="entry name" value="Acylphosphatase-like_dom_sf"/>
</dbReference>
<dbReference type="AlphaFoldDB" id="A0A419X4G8"/>
<dbReference type="InterPro" id="IPR007024">
    <property type="entry name" value="BLUF_domain"/>
</dbReference>
<keyword evidence="3" id="KW-1185">Reference proteome</keyword>
<dbReference type="RefSeq" id="WP_120240487.1">
    <property type="nucleotide sequence ID" value="NZ_RAPQ01000009.1"/>
</dbReference>
<dbReference type="SMART" id="SM01034">
    <property type="entry name" value="BLUF"/>
    <property type="match status" value="1"/>
</dbReference>
<dbReference type="OrthoDB" id="1122028at2"/>
<dbReference type="Proteomes" id="UP000284531">
    <property type="component" value="Unassembled WGS sequence"/>
</dbReference>
<proteinExistence type="predicted"/>
<organism evidence="2 3">
    <name type="scientific">Marinifilum flexuosum</name>
    <dbReference type="NCBI Taxonomy" id="1117708"/>
    <lineage>
        <taxon>Bacteria</taxon>
        <taxon>Pseudomonadati</taxon>
        <taxon>Bacteroidota</taxon>
        <taxon>Bacteroidia</taxon>
        <taxon>Marinilabiliales</taxon>
        <taxon>Marinifilaceae</taxon>
    </lineage>
</organism>
<evidence type="ECO:0000259" key="1">
    <source>
        <dbReference type="PROSITE" id="PS50925"/>
    </source>
</evidence>
<dbReference type="Pfam" id="PF04940">
    <property type="entry name" value="BLUF"/>
    <property type="match status" value="1"/>
</dbReference>
<reference evidence="2 3" key="1">
    <citation type="submission" date="2018-09" db="EMBL/GenBank/DDBJ databases">
        <title>Genomic Encyclopedia of Archaeal and Bacterial Type Strains, Phase II (KMG-II): from individual species to whole genera.</title>
        <authorList>
            <person name="Goeker M."/>
        </authorList>
    </citation>
    <scope>NUCLEOTIDE SEQUENCE [LARGE SCALE GENOMIC DNA]</scope>
    <source>
        <strain evidence="2 3">DSM 21950</strain>
    </source>
</reference>
<dbReference type="GO" id="GO:0009882">
    <property type="term" value="F:blue light photoreceptor activity"/>
    <property type="evidence" value="ECO:0007669"/>
    <property type="project" value="InterPro"/>
</dbReference>
<comment type="caution">
    <text evidence="2">The sequence shown here is derived from an EMBL/GenBank/DDBJ whole genome shotgun (WGS) entry which is preliminary data.</text>
</comment>
<gene>
    <name evidence="2" type="ORF">BXY64_2729</name>
</gene>
<dbReference type="GO" id="GO:0071949">
    <property type="term" value="F:FAD binding"/>
    <property type="evidence" value="ECO:0007669"/>
    <property type="project" value="InterPro"/>
</dbReference>